<organism evidence="2 3">
    <name type="scientific">Paenibacillus contaminans</name>
    <dbReference type="NCBI Taxonomy" id="450362"/>
    <lineage>
        <taxon>Bacteria</taxon>
        <taxon>Bacillati</taxon>
        <taxon>Bacillota</taxon>
        <taxon>Bacilli</taxon>
        <taxon>Bacillales</taxon>
        <taxon>Paenibacillaceae</taxon>
        <taxon>Paenibacillus</taxon>
    </lineage>
</organism>
<dbReference type="EMBL" id="QMFB01000006">
    <property type="protein sequence ID" value="RAV20865.1"/>
    <property type="molecule type" value="Genomic_DNA"/>
</dbReference>
<dbReference type="InterPro" id="IPR025504">
    <property type="entry name" value="GLUCM_C"/>
</dbReference>
<dbReference type="PANTHER" id="PTHR32022">
    <property type="entry name" value="D-GLUTAMATE CYCLASE, MITOCHONDRIAL"/>
    <property type="match status" value="1"/>
</dbReference>
<evidence type="ECO:0000259" key="1">
    <source>
        <dbReference type="Pfam" id="PF14336"/>
    </source>
</evidence>
<evidence type="ECO:0000313" key="3">
    <source>
        <dbReference type="Proteomes" id="UP000250369"/>
    </source>
</evidence>
<gene>
    <name evidence="2" type="ORF">DQG23_12290</name>
</gene>
<feature type="domain" description="D-glutamate cyclase-like C-terminal" evidence="1">
    <location>
        <begin position="19"/>
        <end position="332"/>
    </location>
</feature>
<accession>A0A329MM13</accession>
<keyword evidence="3" id="KW-1185">Reference proteome</keyword>
<dbReference type="Pfam" id="PF14336">
    <property type="entry name" value="GLUCM-like_C"/>
    <property type="match status" value="1"/>
</dbReference>
<dbReference type="AlphaFoldDB" id="A0A329MM13"/>
<dbReference type="PANTHER" id="PTHR32022:SF10">
    <property type="entry name" value="D-GLUTAMATE CYCLASE, MITOCHONDRIAL"/>
    <property type="match status" value="1"/>
</dbReference>
<comment type="caution">
    <text evidence="2">The sequence shown here is derived from an EMBL/GenBank/DDBJ whole genome shotgun (WGS) entry which is preliminary data.</text>
</comment>
<proteinExistence type="predicted"/>
<protein>
    <recommendedName>
        <fullName evidence="1">D-glutamate cyclase-like C-terminal domain-containing protein</fullName>
    </recommendedName>
</protein>
<reference evidence="2 3" key="1">
    <citation type="journal article" date="2009" name="Int. J. Syst. Evol. Microbiol.">
        <title>Paenibacillus contaminans sp. nov., isolated from a contaminated laboratory plate.</title>
        <authorList>
            <person name="Chou J.H."/>
            <person name="Lee J.H."/>
            <person name="Lin M.C."/>
            <person name="Chang P.S."/>
            <person name="Arun A.B."/>
            <person name="Young C.C."/>
            <person name="Chen W.M."/>
        </authorList>
    </citation>
    <scope>NUCLEOTIDE SEQUENCE [LARGE SCALE GENOMIC DNA]</scope>
    <source>
        <strain evidence="2 3">CKOBP-6</strain>
    </source>
</reference>
<name>A0A329MM13_9BACL</name>
<dbReference type="Proteomes" id="UP000250369">
    <property type="component" value="Unassembled WGS sequence"/>
</dbReference>
<sequence>MGLTMKITDAGVRKIGEALDKLMTVDISARGSIAVLYEAARAQQEDSLSYSSIQLLKKSIKPGDYVFIVTGWADQYWNVPHFGESDGPPGAVALARSLRIAFQALPIIVTDDYLVEGMKKIVNGSGMHCSPPDNLAASIDSSRGFACVPTAAVIPFPQDAQTGELEAARLIEFYKPAMCISIERGGMNELGRIHGMGGFDYTDSQGKLDYLFLEATRRGITTMGIGDGGNEIGMANIAETIREKVNHGVKIVPSTKVDLLVPATISNWGGYAISCLLAASTGELDAMVAEDIEDRVLKACADADFHDTIGATNMPSVDGCRAPIHLALIKLMRESVMQGMRRHSVDS</sequence>
<evidence type="ECO:0000313" key="2">
    <source>
        <dbReference type="EMBL" id="RAV20865.1"/>
    </source>
</evidence>
<dbReference type="Gene3D" id="3.90.1640.20">
    <property type="entry name" value="TON_0340"/>
    <property type="match status" value="1"/>
</dbReference>